<dbReference type="STRING" id="1198114.AciX9_0699"/>
<evidence type="ECO:0000259" key="13">
    <source>
        <dbReference type="Pfam" id="PF01433"/>
    </source>
</evidence>
<dbReference type="SUPFAM" id="SSF63737">
    <property type="entry name" value="Leukotriene A4 hydrolase N-terminal domain"/>
    <property type="match status" value="1"/>
</dbReference>
<sequence length="887" mass="98486">MFAGSPVFRASRLLLALLAISSPLAAQSLPEAGISRALASARAARLSDLHYKLSYELHPHAEVTQAHETLTFTDTGTGDLPLDYRDGTLTSASLNGTTIPTQLVNGHIILPAAALHKDQNTLTIAFQSNIAAAGKAITRYTDRDDKTEYLYTLFVPMDASMAFPCFDQPDLKARFTLDISAPTDWTVIGNTAATSKTARGDSAQSIFPETRPISTYLFAFAAGPFEAIQGNPGEPTIYVRKSQLTRAKAEAPQVQQITARGVAYLSDYFAQPFPFPKYDLVLIPGFPFGGMEHAGDTFLNEDGVLFRTAPTASDYFRRDILVLHETTHQWFGDLVTMRWFDDLWLKEGFAQYMAYKAMAQLKPDTNPWKHFYEEIKPLAYAIDETQGTTPIYQNIPNLKDAKSAYGAIVYQKAPAVLKQLDYFLGDQNFRDGLRLYLKQHAYANAQWADLIGAFQATGKSDVQAWASAWILQRGMPEVTVEFSCRGDRLGNIHLMQHDVLETDAVWPISNQIFLSFPAKPASAKPFDLPVYEMEPIRVDWNRPAINVISNHAACPTSIFANYGDQAYGRFLLDPISEKAVTASLIALSTTPTDPLLKSQLWGALWDQVHTAQASPRAYAELALKDLPTEQDESIARILGGRISAAMHAYLSDKGREALAPQAESVTADRMIHAPTLGLRIVNYRTFTSIAQTPTALAQIKDLLSGKLTIEGMPLKPLDRWNLIGTLIQQNDPEAPALLAAEKQRDQSGEGQKYAYAQQAATPTEATKQQYFADYLRTSSQPGGPPAVQEDWLTQSLGRFNSWNQTPLTEPYLTRALDALPDIKRNRKIFFLGAWLGSFIGGQHSPEAQQIFHAWLTRKDIDPDLRLKVLELSDELDRTVLIRQKFPD</sequence>
<dbReference type="InterPro" id="IPR050344">
    <property type="entry name" value="Peptidase_M1_aminopeptidases"/>
</dbReference>
<feature type="domain" description="Aminopeptidase N-like N-terminal" evidence="15">
    <location>
        <begin position="108"/>
        <end position="217"/>
    </location>
</feature>
<dbReference type="GO" id="GO:0070006">
    <property type="term" value="F:metalloaminopeptidase activity"/>
    <property type="evidence" value="ECO:0007669"/>
    <property type="project" value="TreeGrafter"/>
</dbReference>
<keyword evidence="7" id="KW-0645">Protease</keyword>
<keyword evidence="17" id="KW-1185">Reference proteome</keyword>
<dbReference type="PRINTS" id="PR00756">
    <property type="entry name" value="ALADIPTASE"/>
</dbReference>
<feature type="domain" description="ERAP1-like C-terminal" evidence="14">
    <location>
        <begin position="558"/>
        <end position="871"/>
    </location>
</feature>
<organism evidence="17">
    <name type="scientific">Granulicella tundricola (strain ATCC BAA-1859 / DSM 23138 / MP5ACTX9)</name>
    <dbReference type="NCBI Taxonomy" id="1198114"/>
    <lineage>
        <taxon>Bacteria</taxon>
        <taxon>Pseudomonadati</taxon>
        <taxon>Acidobacteriota</taxon>
        <taxon>Terriglobia</taxon>
        <taxon>Terriglobales</taxon>
        <taxon>Acidobacteriaceae</taxon>
        <taxon>Granulicella</taxon>
    </lineage>
</organism>
<dbReference type="Proteomes" id="UP000000343">
    <property type="component" value="Chromosome"/>
</dbReference>
<dbReference type="Pfam" id="PF17900">
    <property type="entry name" value="Peptidase_M1_N"/>
    <property type="match status" value="1"/>
</dbReference>
<comment type="similarity">
    <text evidence="3">Belongs to the peptidase M1 family.</text>
</comment>
<evidence type="ECO:0000256" key="12">
    <source>
        <dbReference type="SAM" id="SignalP"/>
    </source>
</evidence>
<dbReference type="GO" id="GO:0016020">
    <property type="term" value="C:membrane"/>
    <property type="evidence" value="ECO:0007669"/>
    <property type="project" value="TreeGrafter"/>
</dbReference>
<dbReference type="Pfam" id="PF01433">
    <property type="entry name" value="Peptidase_M1"/>
    <property type="match status" value="1"/>
</dbReference>
<dbReference type="InterPro" id="IPR014782">
    <property type="entry name" value="Peptidase_M1_dom"/>
</dbReference>
<dbReference type="GO" id="GO:0043171">
    <property type="term" value="P:peptide catabolic process"/>
    <property type="evidence" value="ECO:0007669"/>
    <property type="project" value="TreeGrafter"/>
</dbReference>
<dbReference type="OrthoDB" id="9814383at2"/>
<keyword evidence="11" id="KW-0482">Metalloprotease</keyword>
<dbReference type="GO" id="GO:0005737">
    <property type="term" value="C:cytoplasm"/>
    <property type="evidence" value="ECO:0007669"/>
    <property type="project" value="TreeGrafter"/>
</dbReference>
<feature type="domain" description="Peptidase M1 membrane alanine aminopeptidase" evidence="13">
    <location>
        <begin position="257"/>
        <end position="469"/>
    </location>
</feature>
<evidence type="ECO:0000256" key="8">
    <source>
        <dbReference type="ARBA" id="ARBA00022723"/>
    </source>
</evidence>
<dbReference type="Gene3D" id="2.60.40.1730">
    <property type="entry name" value="tricorn interacting facor f3 domain"/>
    <property type="match status" value="1"/>
</dbReference>
<dbReference type="GO" id="GO:0016285">
    <property type="term" value="F:alanyl aminopeptidase activity"/>
    <property type="evidence" value="ECO:0007669"/>
    <property type="project" value="UniProtKB-EC"/>
</dbReference>
<name>E8WZV8_GRATM</name>
<evidence type="ECO:0000256" key="10">
    <source>
        <dbReference type="ARBA" id="ARBA00022833"/>
    </source>
</evidence>
<evidence type="ECO:0000256" key="3">
    <source>
        <dbReference type="ARBA" id="ARBA00010136"/>
    </source>
</evidence>
<keyword evidence="8" id="KW-0479">Metal-binding</keyword>
<dbReference type="PANTHER" id="PTHR11533">
    <property type="entry name" value="PROTEASE M1 ZINC METALLOPROTEASE"/>
    <property type="match status" value="1"/>
</dbReference>
<comment type="catalytic activity">
    <reaction evidence="1">
        <text>Release of an N-terminal amino acid, Xaa-|-Yaa- from a peptide, amide or arylamide. Xaa is preferably Ala, but may be most amino acids including Pro (slow action). When a terminal hydrophobic residue is followed by a prolyl residue, the two may be released as an intact Xaa-Pro dipeptide.</text>
        <dbReference type="EC" id="3.4.11.2"/>
    </reaction>
</comment>
<evidence type="ECO:0000256" key="1">
    <source>
        <dbReference type="ARBA" id="ARBA00000098"/>
    </source>
</evidence>
<proteinExistence type="inferred from homology"/>
<dbReference type="PANTHER" id="PTHR11533:SF174">
    <property type="entry name" value="PUROMYCIN-SENSITIVE AMINOPEPTIDASE-RELATED"/>
    <property type="match status" value="1"/>
</dbReference>
<keyword evidence="6 16" id="KW-0031">Aminopeptidase</keyword>
<evidence type="ECO:0000313" key="16">
    <source>
        <dbReference type="EMBL" id="ADW67769.1"/>
    </source>
</evidence>
<dbReference type="GO" id="GO:0005615">
    <property type="term" value="C:extracellular space"/>
    <property type="evidence" value="ECO:0007669"/>
    <property type="project" value="TreeGrafter"/>
</dbReference>
<dbReference type="InterPro" id="IPR001930">
    <property type="entry name" value="Peptidase_M1"/>
</dbReference>
<evidence type="ECO:0000256" key="11">
    <source>
        <dbReference type="ARBA" id="ARBA00023049"/>
    </source>
</evidence>
<keyword evidence="10" id="KW-0862">Zinc</keyword>
<dbReference type="GO" id="GO:0042277">
    <property type="term" value="F:peptide binding"/>
    <property type="evidence" value="ECO:0007669"/>
    <property type="project" value="TreeGrafter"/>
</dbReference>
<dbReference type="eggNOG" id="COG0308">
    <property type="taxonomic scope" value="Bacteria"/>
</dbReference>
<dbReference type="GO" id="GO:0008270">
    <property type="term" value="F:zinc ion binding"/>
    <property type="evidence" value="ECO:0007669"/>
    <property type="project" value="InterPro"/>
</dbReference>
<evidence type="ECO:0000256" key="2">
    <source>
        <dbReference type="ARBA" id="ARBA00001947"/>
    </source>
</evidence>
<reference evidence="17" key="1">
    <citation type="submission" date="2011-01" db="EMBL/GenBank/DDBJ databases">
        <title>Complete sequence of chromosome of Acidobacterium sp. MP5ACTX9.</title>
        <authorList>
            <consortium name="US DOE Joint Genome Institute"/>
            <person name="Lucas S."/>
            <person name="Copeland A."/>
            <person name="Lapidus A."/>
            <person name="Cheng J.-F."/>
            <person name="Goodwin L."/>
            <person name="Pitluck S."/>
            <person name="Teshima H."/>
            <person name="Detter J.C."/>
            <person name="Han C."/>
            <person name="Tapia R."/>
            <person name="Land M."/>
            <person name="Hauser L."/>
            <person name="Kyrpides N."/>
            <person name="Ivanova N."/>
            <person name="Ovchinnikova G."/>
            <person name="Pagani I."/>
            <person name="Rawat S.R."/>
            <person name="Mannisto M."/>
            <person name="Haggblom M.M."/>
            <person name="Woyke T."/>
        </authorList>
    </citation>
    <scope>NUCLEOTIDE SEQUENCE [LARGE SCALE GENOMIC DNA]</scope>
    <source>
        <strain evidence="17">MP5ACTX9</strain>
    </source>
</reference>
<evidence type="ECO:0000256" key="7">
    <source>
        <dbReference type="ARBA" id="ARBA00022670"/>
    </source>
</evidence>
<comment type="cofactor">
    <cofactor evidence="2">
        <name>Zn(2+)</name>
        <dbReference type="ChEBI" id="CHEBI:29105"/>
    </cofactor>
</comment>
<dbReference type="Gene3D" id="1.10.390.10">
    <property type="entry name" value="Neutral Protease Domain 2"/>
    <property type="match status" value="1"/>
</dbReference>
<dbReference type="InterPro" id="IPR024571">
    <property type="entry name" value="ERAP1-like_C_dom"/>
</dbReference>
<dbReference type="KEGG" id="acm:AciX9_0699"/>
<protein>
    <recommendedName>
        <fullName evidence="5">Aminopeptidase N</fullName>
        <ecNumber evidence="4">3.4.11.2</ecNumber>
    </recommendedName>
</protein>
<evidence type="ECO:0000256" key="5">
    <source>
        <dbReference type="ARBA" id="ARBA00015611"/>
    </source>
</evidence>
<keyword evidence="9" id="KW-0378">Hydrolase</keyword>
<dbReference type="HOGENOM" id="CLU_007335_1_1_0"/>
<dbReference type="GO" id="GO:0006508">
    <property type="term" value="P:proteolysis"/>
    <property type="evidence" value="ECO:0007669"/>
    <property type="project" value="UniProtKB-KW"/>
</dbReference>
<evidence type="ECO:0000259" key="14">
    <source>
        <dbReference type="Pfam" id="PF11838"/>
    </source>
</evidence>
<dbReference type="RefSeq" id="WP_013579097.1">
    <property type="nucleotide sequence ID" value="NC_015064.1"/>
</dbReference>
<evidence type="ECO:0000259" key="15">
    <source>
        <dbReference type="Pfam" id="PF17900"/>
    </source>
</evidence>
<evidence type="ECO:0000256" key="9">
    <source>
        <dbReference type="ARBA" id="ARBA00022801"/>
    </source>
</evidence>
<dbReference type="AlphaFoldDB" id="E8WZV8"/>
<keyword evidence="12" id="KW-0732">Signal</keyword>
<dbReference type="SUPFAM" id="SSF55486">
    <property type="entry name" value="Metalloproteases ('zincins'), catalytic domain"/>
    <property type="match status" value="1"/>
</dbReference>
<dbReference type="InterPro" id="IPR027268">
    <property type="entry name" value="Peptidase_M4/M1_CTD_sf"/>
</dbReference>
<evidence type="ECO:0000256" key="4">
    <source>
        <dbReference type="ARBA" id="ARBA00012564"/>
    </source>
</evidence>
<dbReference type="InterPro" id="IPR042097">
    <property type="entry name" value="Aminopeptidase_N-like_N_sf"/>
</dbReference>
<dbReference type="InterPro" id="IPR045357">
    <property type="entry name" value="Aminopeptidase_N-like_N"/>
</dbReference>
<dbReference type="PaxDb" id="1198114-AciX9_0699"/>
<dbReference type="Pfam" id="PF11838">
    <property type="entry name" value="ERAP1_C"/>
    <property type="match status" value="1"/>
</dbReference>
<feature type="signal peptide" evidence="12">
    <location>
        <begin position="1"/>
        <end position="25"/>
    </location>
</feature>
<accession>E8WZV8</accession>
<dbReference type="CDD" id="cd09602">
    <property type="entry name" value="M1_APN"/>
    <property type="match status" value="1"/>
</dbReference>
<evidence type="ECO:0000256" key="6">
    <source>
        <dbReference type="ARBA" id="ARBA00022438"/>
    </source>
</evidence>
<dbReference type="EC" id="3.4.11.2" evidence="4"/>
<evidence type="ECO:0000313" key="17">
    <source>
        <dbReference type="Proteomes" id="UP000000343"/>
    </source>
</evidence>
<dbReference type="EMBL" id="CP002480">
    <property type="protein sequence ID" value="ADW67769.1"/>
    <property type="molecule type" value="Genomic_DNA"/>
</dbReference>
<gene>
    <name evidence="16" type="ordered locus">AciX9_0699</name>
</gene>
<feature type="chain" id="PRO_5003230502" description="Aminopeptidase N" evidence="12">
    <location>
        <begin position="26"/>
        <end position="887"/>
    </location>
</feature>